<feature type="region of interest" description="Disordered" evidence="4">
    <location>
        <begin position="146"/>
        <end position="201"/>
    </location>
</feature>
<organism evidence="6 7">
    <name type="scientific">Cotesia glomerata</name>
    <name type="common">Lepidopteran parasitic wasp</name>
    <name type="synonym">Apanteles glomeratus</name>
    <dbReference type="NCBI Taxonomy" id="32391"/>
    <lineage>
        <taxon>Eukaryota</taxon>
        <taxon>Metazoa</taxon>
        <taxon>Ecdysozoa</taxon>
        <taxon>Arthropoda</taxon>
        <taxon>Hexapoda</taxon>
        <taxon>Insecta</taxon>
        <taxon>Pterygota</taxon>
        <taxon>Neoptera</taxon>
        <taxon>Endopterygota</taxon>
        <taxon>Hymenoptera</taxon>
        <taxon>Apocrita</taxon>
        <taxon>Ichneumonoidea</taxon>
        <taxon>Braconidae</taxon>
        <taxon>Microgastrinae</taxon>
        <taxon>Cotesia</taxon>
    </lineage>
</organism>
<dbReference type="GO" id="GO:0003713">
    <property type="term" value="F:transcription coactivator activity"/>
    <property type="evidence" value="ECO:0007669"/>
    <property type="project" value="InterPro"/>
</dbReference>
<sequence>MEAGGLLPHQPSQGPPGSGTGPGNLTICAGVPNRRGANHSPINPGLDHQQQQQQHQLNIAGPQSGQLSLTSQQQLLIHQQMGQAPGIGEVLPSKKQSVVDRLKRRMDGYRKHQTECIPRFHQCFNGVCEQHNQDMQVLKQKILESNKSKQRQAKTKADKKPNEAVGLSSIHVEAAERTKSERLLQDDSVETGAAGGTPPSP</sequence>
<comment type="caution">
    <text evidence="6">The sequence shown here is derived from an EMBL/GenBank/DDBJ whole genome shotgun (WGS) entry which is preliminary data.</text>
</comment>
<comment type="subcellular location">
    <subcellularLocation>
        <location evidence="1">Nucleus</location>
    </subcellularLocation>
</comment>
<dbReference type="GO" id="GO:0045944">
    <property type="term" value="P:positive regulation of transcription by RNA polymerase II"/>
    <property type="evidence" value="ECO:0007669"/>
    <property type="project" value="InterPro"/>
</dbReference>
<gene>
    <name evidence="6" type="ORF">KQX54_014005</name>
</gene>
<dbReference type="Proteomes" id="UP000826195">
    <property type="component" value="Unassembled WGS sequence"/>
</dbReference>
<dbReference type="SMART" id="SM01275">
    <property type="entry name" value="MamL-1"/>
    <property type="match status" value="1"/>
</dbReference>
<evidence type="ECO:0000256" key="2">
    <source>
        <dbReference type="ARBA" id="ARBA00008081"/>
    </source>
</evidence>
<evidence type="ECO:0000259" key="5">
    <source>
        <dbReference type="SMART" id="SM01275"/>
    </source>
</evidence>
<dbReference type="EMBL" id="JAHXZJ010000747">
    <property type="protein sequence ID" value="KAH0558042.1"/>
    <property type="molecule type" value="Genomic_DNA"/>
</dbReference>
<feature type="compositionally biased region" description="Low complexity" evidence="4">
    <location>
        <begin position="1"/>
        <end position="12"/>
    </location>
</feature>
<feature type="domain" description="Neurogenic mastermind-like N-terminal" evidence="5">
    <location>
        <begin position="92"/>
        <end position="152"/>
    </location>
</feature>
<keyword evidence="7" id="KW-1185">Reference proteome</keyword>
<protein>
    <recommendedName>
        <fullName evidence="5">Neurogenic mastermind-like N-terminal domain-containing protein</fullName>
    </recommendedName>
</protein>
<proteinExistence type="inferred from homology"/>
<evidence type="ECO:0000256" key="3">
    <source>
        <dbReference type="ARBA" id="ARBA00023242"/>
    </source>
</evidence>
<dbReference type="InterPro" id="IPR046370">
    <property type="entry name" value="MAML_N_sf"/>
</dbReference>
<evidence type="ECO:0000256" key="1">
    <source>
        <dbReference type="ARBA" id="ARBA00004123"/>
    </source>
</evidence>
<accession>A0AAV7IVA3</accession>
<feature type="region of interest" description="Disordered" evidence="4">
    <location>
        <begin position="1"/>
        <end position="55"/>
    </location>
</feature>
<dbReference type="Pfam" id="PF09596">
    <property type="entry name" value="MamL-1"/>
    <property type="match status" value="1"/>
</dbReference>
<evidence type="ECO:0000313" key="6">
    <source>
        <dbReference type="EMBL" id="KAH0558042.1"/>
    </source>
</evidence>
<dbReference type="AlphaFoldDB" id="A0AAV7IVA3"/>
<comment type="similarity">
    <text evidence="2">Belongs to the mastermind family.</text>
</comment>
<keyword evidence="3" id="KW-0539">Nucleus</keyword>
<reference evidence="6 7" key="1">
    <citation type="journal article" date="2021" name="J. Hered.">
        <title>A chromosome-level genome assembly of the parasitoid wasp, Cotesia glomerata (Hymenoptera: Braconidae).</title>
        <authorList>
            <person name="Pinto B.J."/>
            <person name="Weis J.J."/>
            <person name="Gamble T."/>
            <person name="Ode P.J."/>
            <person name="Paul R."/>
            <person name="Zaspel J.M."/>
        </authorList>
    </citation>
    <scope>NUCLEOTIDE SEQUENCE [LARGE SCALE GENOMIC DNA]</scope>
    <source>
        <strain evidence="6">CgM1</strain>
    </source>
</reference>
<evidence type="ECO:0000313" key="7">
    <source>
        <dbReference type="Proteomes" id="UP000826195"/>
    </source>
</evidence>
<dbReference type="GO" id="GO:0007219">
    <property type="term" value="P:Notch signaling pathway"/>
    <property type="evidence" value="ECO:0007669"/>
    <property type="project" value="InterPro"/>
</dbReference>
<dbReference type="InterPro" id="IPR019082">
    <property type="entry name" value="Mastermind-like_N"/>
</dbReference>
<feature type="compositionally biased region" description="Basic and acidic residues" evidence="4">
    <location>
        <begin position="173"/>
        <end position="185"/>
    </location>
</feature>
<evidence type="ECO:0000256" key="4">
    <source>
        <dbReference type="SAM" id="MobiDB-lite"/>
    </source>
</evidence>
<dbReference type="Gene3D" id="6.10.250.970">
    <property type="match status" value="1"/>
</dbReference>
<name>A0AAV7IVA3_COTGL</name>
<dbReference type="GO" id="GO:0016607">
    <property type="term" value="C:nuclear speck"/>
    <property type="evidence" value="ECO:0007669"/>
    <property type="project" value="InterPro"/>
</dbReference>